<dbReference type="Pfam" id="PF13963">
    <property type="entry name" value="Transpos_assoc"/>
    <property type="match status" value="1"/>
</dbReference>
<proteinExistence type="predicted"/>
<sequence length="465" mass="53724">MNNDRAWMYQRKDKRGCLNPVFLKGLDNFMQYVISRPSYYNGTNIQCPCSKCRNFGGFWNAETVKLHLMKNGFVSDYYVWSRHGEPYIAGQSGEQSSAHYTNTQDRTNEDNTMYNMVMNVVGLSFDPEMPNAEAQKLYDILKSSERELYEGCETSQLSAMAQMLSLKSDHHWSEACYDQTSQFVKGILPPDNSFLDSFYSTKQYMEELGLPSEQIDCCVNGCMLYWGEDINLEECKFCSQGRYKKYYVWRQSDAIVYKGWLDNARRKYSELVSTARSDWENYNKRDNRVGMNVHLSWVEFWKTTTFKQKSAIQKNNRRSGVGGQPSTHTSGSASHRTIAARMKIQYKCEPTADQLFKLTHTRRVKKKKNLIGVDGEDCEDVEEVETTWIDKKSQQIYETFLALCEQHKEAGLPVDKNALFLEATGGLDKKKRRSRGKFYNGNLRTFDDPVSLFKAKAMGEKKAPS</sequence>
<dbReference type="EMBL" id="JAUIZM010000008">
    <property type="protein sequence ID" value="KAK1369241.1"/>
    <property type="molecule type" value="Genomic_DNA"/>
</dbReference>
<name>A0AAD8MD57_9APIA</name>
<feature type="region of interest" description="Disordered" evidence="1">
    <location>
        <begin position="311"/>
        <end position="334"/>
    </location>
</feature>
<organism evidence="3 4">
    <name type="scientific">Heracleum sosnowskyi</name>
    <dbReference type="NCBI Taxonomy" id="360622"/>
    <lineage>
        <taxon>Eukaryota</taxon>
        <taxon>Viridiplantae</taxon>
        <taxon>Streptophyta</taxon>
        <taxon>Embryophyta</taxon>
        <taxon>Tracheophyta</taxon>
        <taxon>Spermatophyta</taxon>
        <taxon>Magnoliopsida</taxon>
        <taxon>eudicotyledons</taxon>
        <taxon>Gunneridae</taxon>
        <taxon>Pentapetalae</taxon>
        <taxon>asterids</taxon>
        <taxon>campanulids</taxon>
        <taxon>Apiales</taxon>
        <taxon>Apiaceae</taxon>
        <taxon>Apioideae</taxon>
        <taxon>apioid superclade</taxon>
        <taxon>Tordylieae</taxon>
        <taxon>Tordyliinae</taxon>
        <taxon>Heracleum</taxon>
    </lineage>
</organism>
<comment type="caution">
    <text evidence="3">The sequence shown here is derived from an EMBL/GenBank/DDBJ whole genome shotgun (WGS) entry which is preliminary data.</text>
</comment>
<dbReference type="Proteomes" id="UP001237642">
    <property type="component" value="Unassembled WGS sequence"/>
</dbReference>
<gene>
    <name evidence="3" type="ORF">POM88_035333</name>
</gene>
<evidence type="ECO:0000259" key="2">
    <source>
        <dbReference type="Pfam" id="PF13963"/>
    </source>
</evidence>
<dbReference type="InterPro" id="IPR029480">
    <property type="entry name" value="Transpos_assoc"/>
</dbReference>
<evidence type="ECO:0000313" key="4">
    <source>
        <dbReference type="Proteomes" id="UP001237642"/>
    </source>
</evidence>
<dbReference type="PANTHER" id="PTHR10775">
    <property type="entry name" value="OS08G0208400 PROTEIN"/>
    <property type="match status" value="1"/>
</dbReference>
<keyword evidence="4" id="KW-1185">Reference proteome</keyword>
<feature type="compositionally biased region" description="Polar residues" evidence="1">
    <location>
        <begin position="324"/>
        <end position="334"/>
    </location>
</feature>
<dbReference type="InterPro" id="IPR004252">
    <property type="entry name" value="Probable_transposase_24"/>
</dbReference>
<accession>A0AAD8MD57</accession>
<dbReference type="PANTHER" id="PTHR10775:SF188">
    <property type="entry name" value="TRANSPOSASE-ASSOCIATED DOMAIN-CONTAINING PROTEIN"/>
    <property type="match status" value="1"/>
</dbReference>
<dbReference type="AlphaFoldDB" id="A0AAD8MD57"/>
<feature type="domain" description="Transposase-associated" evidence="2">
    <location>
        <begin position="5"/>
        <end position="85"/>
    </location>
</feature>
<dbReference type="Pfam" id="PF03004">
    <property type="entry name" value="Transposase_24"/>
    <property type="match status" value="1"/>
</dbReference>
<evidence type="ECO:0000256" key="1">
    <source>
        <dbReference type="SAM" id="MobiDB-lite"/>
    </source>
</evidence>
<protein>
    <recommendedName>
        <fullName evidence="2">Transposase-associated domain-containing protein</fullName>
    </recommendedName>
</protein>
<evidence type="ECO:0000313" key="3">
    <source>
        <dbReference type="EMBL" id="KAK1369241.1"/>
    </source>
</evidence>
<reference evidence="3" key="1">
    <citation type="submission" date="2023-02" db="EMBL/GenBank/DDBJ databases">
        <title>Genome of toxic invasive species Heracleum sosnowskyi carries increased number of genes despite the absence of recent whole-genome duplications.</title>
        <authorList>
            <person name="Schelkunov M."/>
            <person name="Shtratnikova V."/>
            <person name="Makarenko M."/>
            <person name="Klepikova A."/>
            <person name="Omelchenko D."/>
            <person name="Novikova G."/>
            <person name="Obukhova E."/>
            <person name="Bogdanov V."/>
            <person name="Penin A."/>
            <person name="Logacheva M."/>
        </authorList>
    </citation>
    <scope>NUCLEOTIDE SEQUENCE</scope>
    <source>
        <strain evidence="3">Hsosn_3</strain>
        <tissue evidence="3">Leaf</tissue>
    </source>
</reference>
<reference evidence="3" key="2">
    <citation type="submission" date="2023-05" db="EMBL/GenBank/DDBJ databases">
        <authorList>
            <person name="Schelkunov M.I."/>
        </authorList>
    </citation>
    <scope>NUCLEOTIDE SEQUENCE</scope>
    <source>
        <strain evidence="3">Hsosn_3</strain>
        <tissue evidence="3">Leaf</tissue>
    </source>
</reference>